<dbReference type="Pfam" id="PF12932">
    <property type="entry name" value="Sec16"/>
    <property type="match status" value="1"/>
</dbReference>
<keyword evidence="10" id="KW-1185">Reference proteome</keyword>
<sequence length="1427" mass="154999">MVSPSPPPPPPPPPPPAAVEDQTDEDFFDKLVIDDDEFGVEGSHAVSKDMARDFSNLSLGNIGASLDDLGDSGFPSEIKPTKENNGLPPASDPPKDDGVLKHEESGPFGSQESIGEVASPGSVVVKGDGSKGTSVKEVQWSAFSSDTQPFGQGGFGSYSDFLKEDGSSENFKSDTNVNGSFVENPVENQNLYGGYYDQQETQYYGSTNEQVPDANDAQYWENLYPGWKYDASTGQWYQVDSIDTTTAAAAASTNTQWDNYTATSMDSQVYGQNSTATTAAPAAPANESFEMKSDVSYLQQTTQSVLDTIAEESTTNSITNLNQEYQASTEYPPNMVFDPQYPGWYYDTNTQQWYTLESYMQTTQVTSSTVQDQVNQDYSASAGFGEQHQNQNYAVVGQLEQSTIQGTGNQEFGGDWNNYNQQTMWQPEAAGNNNTESLSGNQLSRSFYGSMGNSVGQTNQQVSFKTFEPVTTHNYGSTNGVASSQSFVPSESMYQFNQPKLEQNQQAYLSNSYYGNQNSMNFSQQSFQNADPSYSQFSYIPHEGRSSAGRPAHALVAFGFGGKLIVMKDASSFSTKLDYGNQGTSGGTVSIHSLSEIVMNKTDASSFISGGAFGYFQALCQQSFPGPLVGGNAATKDVNKWLDERIMSCESISTDVQKGEFLRLLLSLLKISCQHYGKLRSPFGSGPSVEENDGPEMAITRLFASAKKASAHLNDYGSVTHCMQSLPSESQIRATAVEVQNLLVSGRRKEALQYAQDGQLWGAALVLAAQLGEKFYVDTVKKMAHRQFVSGSPLRTLCLLIAGQPADVFSGDSPTNSTYGVLNALQQPMQNQTSGMLDDWAENLAIITANRTKDDELVMIHLGDCLWKERGEVTAAHTCYLVAEANFEAYSESARLCLVGADHWKCPRTFASPESIQRTELYEYSKVLGNSQYILLPFQPYKLIYAHMLAEVGKISDSLRYCQASLRMLKSSGRAPEVETLKSLFSSLEERIRTHQQGGYNTNLAPAKFVGKIFTSIDKSIHRMIGAPPPPLPPMPQGSVSSVNDKERYAVAPQKFVNSQSAMAMSSLMPSASVESISEWTGDNSGVRKSMHNRSVSEPDFGRSPKQKAGSVGTQSKSAELGSSRFGRFGSTLLQKTMGWVSRSHRQAKLGESNKFYYDEKLKRWVEEGAETPAEEAALPPPPTTTSFQNGMPDYNTNISSHHAVKSELHTANGIPEAKPPNLSEFSPGIPPIPPSQNQFSALGRAGVRSRYVDTFNKGGGGGTATNLFQSPPAAPSVKPAVNAKFFIPSAPVTVDEKKTKQPLETSQEPPTTSEELSTSAVTEVSFSSPPSASSSSPSMQRFPSMDNMTPYGNRRQGPVSERANGPISRTRAASWSGNFGDSFNTVSTESKPNSLDGQTVPSSFMPAKSLQFSGSSLSDDLHEVEL</sequence>
<keyword evidence="5 6" id="KW-0931">ER-Golgi transport</keyword>
<dbReference type="GO" id="GO:0012507">
    <property type="term" value="C:ER to Golgi transport vesicle membrane"/>
    <property type="evidence" value="ECO:0007669"/>
    <property type="project" value="TreeGrafter"/>
</dbReference>
<dbReference type="GO" id="GO:0015031">
    <property type="term" value="P:protein transport"/>
    <property type="evidence" value="ECO:0007669"/>
    <property type="project" value="UniProtKB-KW"/>
</dbReference>
<proteinExistence type="inferred from homology"/>
<feature type="compositionally biased region" description="Low complexity" evidence="7">
    <location>
        <begin position="119"/>
        <end position="130"/>
    </location>
</feature>
<feature type="region of interest" description="Disordered" evidence="7">
    <location>
        <begin position="59"/>
        <end position="130"/>
    </location>
</feature>
<evidence type="ECO:0000256" key="3">
    <source>
        <dbReference type="ARBA" id="ARBA00022448"/>
    </source>
</evidence>
<keyword evidence="6" id="KW-0653">Protein transport</keyword>
<feature type="compositionally biased region" description="Polar residues" evidence="7">
    <location>
        <begin position="1372"/>
        <end position="1403"/>
    </location>
</feature>
<keyword evidence="6" id="KW-0333">Golgi apparatus</keyword>
<dbReference type="CDD" id="cd09233">
    <property type="entry name" value="ACE1-Sec16-like"/>
    <property type="match status" value="1"/>
</dbReference>
<dbReference type="PANTHER" id="PTHR13402:SF6">
    <property type="entry name" value="SECRETORY 16, ISOFORM I"/>
    <property type="match status" value="1"/>
</dbReference>
<dbReference type="SUPFAM" id="SSF101447">
    <property type="entry name" value="Formin homology 2 domain (FH2 domain)"/>
    <property type="match status" value="1"/>
</dbReference>
<organism evidence="10 11">
    <name type="scientific">Ananas comosus</name>
    <name type="common">Pineapple</name>
    <name type="synonym">Ananas ananas</name>
    <dbReference type="NCBI Taxonomy" id="4615"/>
    <lineage>
        <taxon>Eukaryota</taxon>
        <taxon>Viridiplantae</taxon>
        <taxon>Streptophyta</taxon>
        <taxon>Embryophyta</taxon>
        <taxon>Tracheophyta</taxon>
        <taxon>Spermatophyta</taxon>
        <taxon>Magnoliopsida</taxon>
        <taxon>Liliopsida</taxon>
        <taxon>Poales</taxon>
        <taxon>Bromeliaceae</taxon>
        <taxon>Bromelioideae</taxon>
        <taxon>Ananas</taxon>
    </lineage>
</organism>
<keyword evidence="3 6" id="KW-0813">Transport</keyword>
<dbReference type="GO" id="GO:0070973">
    <property type="term" value="P:protein localization to endoplasmic reticulum exit site"/>
    <property type="evidence" value="ECO:0007669"/>
    <property type="project" value="TreeGrafter"/>
</dbReference>
<evidence type="ECO:0000256" key="4">
    <source>
        <dbReference type="ARBA" id="ARBA00022824"/>
    </source>
</evidence>
<evidence type="ECO:0000256" key="5">
    <source>
        <dbReference type="ARBA" id="ARBA00022892"/>
    </source>
</evidence>
<dbReference type="OrthoDB" id="8918678at2759"/>
<evidence type="ECO:0000313" key="10">
    <source>
        <dbReference type="Proteomes" id="UP000515123"/>
    </source>
</evidence>
<accession>A0A6P5GZV3</accession>
<feature type="domain" description="Sec16 central conserved" evidence="9">
    <location>
        <begin position="553"/>
        <end position="677"/>
    </location>
</feature>
<evidence type="ECO:0000313" key="11">
    <source>
        <dbReference type="RefSeq" id="XP_020113349.1"/>
    </source>
</evidence>
<dbReference type="RefSeq" id="XP_020113349.1">
    <property type="nucleotide sequence ID" value="XM_020257760.1"/>
</dbReference>
<keyword evidence="4 6" id="KW-0256">Endoplasmic reticulum</keyword>
<feature type="region of interest" description="Disordered" evidence="7">
    <location>
        <begin position="1083"/>
        <end position="1123"/>
    </location>
</feature>
<evidence type="ECO:0000259" key="8">
    <source>
        <dbReference type="Pfam" id="PF12931"/>
    </source>
</evidence>
<evidence type="ECO:0000256" key="7">
    <source>
        <dbReference type="SAM" id="MobiDB-lite"/>
    </source>
</evidence>
<feature type="compositionally biased region" description="Pro residues" evidence="7">
    <location>
        <begin position="1"/>
        <end position="17"/>
    </location>
</feature>
<dbReference type="InterPro" id="IPR024298">
    <property type="entry name" value="Sec16_Sec23-bd"/>
</dbReference>
<dbReference type="Pfam" id="PF12931">
    <property type="entry name" value="TPR_Sec16"/>
    <property type="match status" value="1"/>
</dbReference>
<dbReference type="InterPro" id="IPR024340">
    <property type="entry name" value="Sec16_CCD"/>
</dbReference>
<feature type="domain" description="Sec16 Sec23-binding" evidence="8">
    <location>
        <begin position="739"/>
        <end position="1026"/>
    </location>
</feature>
<dbReference type="GO" id="GO:0000139">
    <property type="term" value="C:Golgi membrane"/>
    <property type="evidence" value="ECO:0007669"/>
    <property type="project" value="UniProtKB-SubCell"/>
</dbReference>
<reference evidence="11" key="2">
    <citation type="submission" date="2025-08" db="UniProtKB">
        <authorList>
            <consortium name="RefSeq"/>
        </authorList>
    </citation>
    <scope>IDENTIFICATION</scope>
    <source>
        <tissue evidence="11">Leaf</tissue>
    </source>
</reference>
<name>A0A6P5GZV3_ANACO</name>
<dbReference type="GO" id="GO:0070971">
    <property type="term" value="C:endoplasmic reticulum exit site"/>
    <property type="evidence" value="ECO:0007669"/>
    <property type="project" value="TreeGrafter"/>
</dbReference>
<feature type="region of interest" description="Disordered" evidence="7">
    <location>
        <begin position="1"/>
        <end position="21"/>
    </location>
</feature>
<comment type="similarity">
    <text evidence="2 6">Belongs to the SEC16 family.</text>
</comment>
<keyword evidence="6" id="KW-0472">Membrane</keyword>
<dbReference type="GO" id="GO:0016192">
    <property type="term" value="P:vesicle-mediated transport"/>
    <property type="evidence" value="ECO:0007669"/>
    <property type="project" value="UniProtKB-KW"/>
</dbReference>
<comment type="subcellular location">
    <subcellularLocation>
        <location evidence="1">Endoplasmic reticulum</location>
    </subcellularLocation>
    <subcellularLocation>
        <location evidence="6">Golgi apparatus membrane</location>
    </subcellularLocation>
</comment>
<feature type="compositionally biased region" description="Low complexity" evidence="7">
    <location>
        <begin position="1303"/>
        <end position="1339"/>
    </location>
</feature>
<reference evidence="10" key="1">
    <citation type="journal article" date="2015" name="Nat. Genet.">
        <title>The pineapple genome and the evolution of CAM photosynthesis.</title>
        <authorList>
            <person name="Ming R."/>
            <person name="VanBuren R."/>
            <person name="Wai C.M."/>
            <person name="Tang H."/>
            <person name="Schatz M.C."/>
            <person name="Bowers J.E."/>
            <person name="Lyons E."/>
            <person name="Wang M.L."/>
            <person name="Chen J."/>
            <person name="Biggers E."/>
            <person name="Zhang J."/>
            <person name="Huang L."/>
            <person name="Zhang L."/>
            <person name="Miao W."/>
            <person name="Zhang J."/>
            <person name="Ye Z."/>
            <person name="Miao C."/>
            <person name="Lin Z."/>
            <person name="Wang H."/>
            <person name="Zhou H."/>
            <person name="Yim W.C."/>
            <person name="Priest H.D."/>
            <person name="Zheng C."/>
            <person name="Woodhouse M."/>
            <person name="Edger P.P."/>
            <person name="Guyot R."/>
            <person name="Guo H.B."/>
            <person name="Guo H."/>
            <person name="Zheng G."/>
            <person name="Singh R."/>
            <person name="Sharma A."/>
            <person name="Min X."/>
            <person name="Zheng Y."/>
            <person name="Lee H."/>
            <person name="Gurtowski J."/>
            <person name="Sedlazeck F.J."/>
            <person name="Harkess A."/>
            <person name="McKain M.R."/>
            <person name="Liao Z."/>
            <person name="Fang J."/>
            <person name="Liu J."/>
            <person name="Zhang X."/>
            <person name="Zhang Q."/>
            <person name="Hu W."/>
            <person name="Qin Y."/>
            <person name="Wang K."/>
            <person name="Chen L.Y."/>
            <person name="Shirley N."/>
            <person name="Lin Y.R."/>
            <person name="Liu L.Y."/>
            <person name="Hernandez A.G."/>
            <person name="Wright C.L."/>
            <person name="Bulone V."/>
            <person name="Tuskan G.A."/>
            <person name="Heath K."/>
            <person name="Zee F."/>
            <person name="Moore P.H."/>
            <person name="Sunkar R."/>
            <person name="Leebens-Mack J.H."/>
            <person name="Mockler T."/>
            <person name="Bennetzen J.L."/>
            <person name="Freeling M."/>
            <person name="Sankoff D."/>
            <person name="Paterson A.H."/>
            <person name="Zhu X."/>
            <person name="Yang X."/>
            <person name="Smith J.A."/>
            <person name="Cushman J.C."/>
            <person name="Paull R.E."/>
            <person name="Yu Q."/>
        </authorList>
    </citation>
    <scope>NUCLEOTIDE SEQUENCE [LARGE SCALE GENOMIC DNA]</scope>
    <source>
        <strain evidence="10">cv. F153</strain>
    </source>
</reference>
<gene>
    <name evidence="11" type="primary">LOC109727601</name>
</gene>
<evidence type="ECO:0000259" key="9">
    <source>
        <dbReference type="Pfam" id="PF12932"/>
    </source>
</evidence>
<feature type="region of interest" description="Disordered" evidence="7">
    <location>
        <begin position="1296"/>
        <end position="1427"/>
    </location>
</feature>
<evidence type="ECO:0000256" key="6">
    <source>
        <dbReference type="RuleBase" id="RU364101"/>
    </source>
</evidence>
<dbReference type="Proteomes" id="UP000515123">
    <property type="component" value="Linkage group 22"/>
</dbReference>
<protein>
    <recommendedName>
        <fullName evidence="6">Protein transport protein sec16</fullName>
    </recommendedName>
</protein>
<dbReference type="GeneID" id="109727601"/>
<dbReference type="PANTHER" id="PTHR13402">
    <property type="entry name" value="RGPR-RELATED"/>
    <property type="match status" value="1"/>
</dbReference>
<evidence type="ECO:0000256" key="2">
    <source>
        <dbReference type="ARBA" id="ARBA00005927"/>
    </source>
</evidence>
<dbReference type="Gene3D" id="1.25.40.1030">
    <property type="match status" value="1"/>
</dbReference>
<dbReference type="GO" id="GO:0007030">
    <property type="term" value="P:Golgi organization"/>
    <property type="evidence" value="ECO:0007669"/>
    <property type="project" value="TreeGrafter"/>
</dbReference>
<feature type="compositionally biased region" description="Basic and acidic residues" evidence="7">
    <location>
        <begin position="93"/>
        <end position="105"/>
    </location>
</feature>
<evidence type="ECO:0000256" key="1">
    <source>
        <dbReference type="ARBA" id="ARBA00004240"/>
    </source>
</evidence>